<feature type="transmembrane region" description="Helical" evidence="1">
    <location>
        <begin position="55"/>
        <end position="75"/>
    </location>
</feature>
<evidence type="ECO:0000256" key="1">
    <source>
        <dbReference type="SAM" id="Phobius"/>
    </source>
</evidence>
<dbReference type="EMBL" id="CABPSM010000005">
    <property type="protein sequence ID" value="VVE03473.1"/>
    <property type="molecule type" value="Genomic_DNA"/>
</dbReference>
<dbReference type="Proteomes" id="UP000343317">
    <property type="component" value="Unassembled WGS sequence"/>
</dbReference>
<gene>
    <name evidence="2" type="ORF">PHO31112_02257</name>
</gene>
<accession>A0A5E4UVA7</accession>
<reference evidence="2 3" key="1">
    <citation type="submission" date="2019-08" db="EMBL/GenBank/DDBJ databases">
        <authorList>
            <person name="Peeters C."/>
        </authorList>
    </citation>
    <scope>NUCLEOTIDE SEQUENCE [LARGE SCALE GENOMIC DNA]</scope>
    <source>
        <strain evidence="2 3">LMG 31112</strain>
    </source>
</reference>
<sequence>MRPKTSFELFRWTYYFLFWFIGMGVSVVIIELAVGPALQWLFHDTSYQLPTWNRAGRMAVFVVLFSFFAGTVTWFSEKKRTGR</sequence>
<organism evidence="2 3">
    <name type="scientific">Pandoraea horticolens</name>
    <dbReference type="NCBI Taxonomy" id="2508298"/>
    <lineage>
        <taxon>Bacteria</taxon>
        <taxon>Pseudomonadati</taxon>
        <taxon>Pseudomonadota</taxon>
        <taxon>Betaproteobacteria</taxon>
        <taxon>Burkholderiales</taxon>
        <taxon>Burkholderiaceae</taxon>
        <taxon>Pandoraea</taxon>
    </lineage>
</organism>
<evidence type="ECO:0000313" key="2">
    <source>
        <dbReference type="EMBL" id="VVE03473.1"/>
    </source>
</evidence>
<evidence type="ECO:0000313" key="3">
    <source>
        <dbReference type="Proteomes" id="UP000343317"/>
    </source>
</evidence>
<dbReference type="AlphaFoldDB" id="A0A5E4UVA7"/>
<protein>
    <submittedName>
        <fullName evidence="2">Uncharacterized protein</fullName>
    </submittedName>
</protein>
<proteinExistence type="predicted"/>
<keyword evidence="1" id="KW-0472">Membrane</keyword>
<keyword evidence="1" id="KW-1133">Transmembrane helix</keyword>
<keyword evidence="3" id="KW-1185">Reference proteome</keyword>
<keyword evidence="1" id="KW-0812">Transmembrane</keyword>
<feature type="transmembrane region" description="Helical" evidence="1">
    <location>
        <begin position="12"/>
        <end position="35"/>
    </location>
</feature>
<name>A0A5E4UVA7_9BURK</name>